<comment type="subcellular location">
    <subcellularLocation>
        <location evidence="1">Cell membrane</location>
        <topology evidence="1">Multi-pass membrane protein</topology>
    </subcellularLocation>
</comment>
<organism evidence="11 12">
    <name type="scientific">Spiroplasma melliferum KC3</name>
    <dbReference type="NCBI Taxonomy" id="570509"/>
    <lineage>
        <taxon>Bacteria</taxon>
        <taxon>Bacillati</taxon>
        <taxon>Mycoplasmatota</taxon>
        <taxon>Mollicutes</taxon>
        <taxon>Entomoplasmatales</taxon>
        <taxon>Spiroplasmataceae</taxon>
        <taxon>Spiroplasma</taxon>
    </lineage>
</organism>
<evidence type="ECO:0000313" key="12">
    <source>
        <dbReference type="Proteomes" id="UP000004057"/>
    </source>
</evidence>
<comment type="similarity">
    <text evidence="2">Belongs to the ABC transporter superfamily.</text>
</comment>
<dbReference type="Gene3D" id="1.20.1560.10">
    <property type="entry name" value="ABC transporter type 1, transmembrane domain"/>
    <property type="match status" value="1"/>
</dbReference>
<dbReference type="Gene3D" id="3.40.50.300">
    <property type="entry name" value="P-loop containing nucleotide triphosphate hydrolases"/>
    <property type="match status" value="1"/>
</dbReference>
<evidence type="ECO:0000259" key="10">
    <source>
        <dbReference type="PROSITE" id="PS50929"/>
    </source>
</evidence>
<keyword evidence="5" id="KW-0067">ATP-binding</keyword>
<reference evidence="11 12" key="1">
    <citation type="journal article" date="2012" name="J. Proteome Res.">
        <title>Application of Spiroplasma melliferum proteogenomic profiling for the discovery of virulence factors and pathogenicity mechanisms in host-associated spiroplasmas.</title>
        <authorList>
            <person name="Alexeev D."/>
            <person name="Kostrjukova E."/>
            <person name="Aliper A."/>
            <person name="Popenko A."/>
            <person name="Bazaleev N."/>
            <person name="Tyakht A."/>
            <person name="Selezneva O."/>
            <person name="Akopian T."/>
            <person name="Prichodko E."/>
            <person name="Kondratov I."/>
            <person name="Chukin M."/>
            <person name="Demina I."/>
            <person name="Galyamina M."/>
            <person name="Kamashev D."/>
            <person name="Vanyushkina A."/>
            <person name="Ladygina V."/>
            <person name="Levitskii S."/>
            <person name="Lazarev V."/>
            <person name="Govorun V."/>
        </authorList>
    </citation>
    <scope>NUCLEOTIDE SEQUENCE [LARGE SCALE GENOMIC DNA]</scope>
    <source>
        <strain evidence="11 12">KC3</strain>
    </source>
</reference>
<feature type="domain" description="ABC transporter" evidence="9">
    <location>
        <begin position="167"/>
        <end position="376"/>
    </location>
</feature>
<accession>A0AAI9T4J6</accession>
<dbReference type="PROSITE" id="PS50893">
    <property type="entry name" value="ABC_TRANSPORTER_2"/>
    <property type="match status" value="1"/>
</dbReference>
<dbReference type="SMART" id="SM00382">
    <property type="entry name" value="AAA"/>
    <property type="match status" value="1"/>
</dbReference>
<evidence type="ECO:0000256" key="8">
    <source>
        <dbReference type="SAM" id="Phobius"/>
    </source>
</evidence>
<proteinExistence type="inferred from homology"/>
<dbReference type="PANTHER" id="PTHR24221">
    <property type="entry name" value="ATP-BINDING CASSETTE SUB-FAMILY B"/>
    <property type="match status" value="1"/>
</dbReference>
<evidence type="ECO:0000256" key="2">
    <source>
        <dbReference type="ARBA" id="ARBA00005417"/>
    </source>
</evidence>
<dbReference type="GO" id="GO:0140359">
    <property type="term" value="F:ABC-type transporter activity"/>
    <property type="evidence" value="ECO:0007669"/>
    <property type="project" value="InterPro"/>
</dbReference>
<dbReference type="InterPro" id="IPR036640">
    <property type="entry name" value="ABC1_TM_sf"/>
</dbReference>
<dbReference type="PROSITE" id="PS50929">
    <property type="entry name" value="ABC_TM1F"/>
    <property type="match status" value="1"/>
</dbReference>
<keyword evidence="6 8" id="KW-1133">Transmembrane helix</keyword>
<dbReference type="InterPro" id="IPR003593">
    <property type="entry name" value="AAA+_ATPase"/>
</dbReference>
<dbReference type="GO" id="GO:0016887">
    <property type="term" value="F:ATP hydrolysis activity"/>
    <property type="evidence" value="ECO:0007669"/>
    <property type="project" value="InterPro"/>
</dbReference>
<evidence type="ECO:0000256" key="5">
    <source>
        <dbReference type="ARBA" id="ARBA00022840"/>
    </source>
</evidence>
<evidence type="ECO:0000256" key="7">
    <source>
        <dbReference type="ARBA" id="ARBA00023136"/>
    </source>
</evidence>
<dbReference type="InterPro" id="IPR003439">
    <property type="entry name" value="ABC_transporter-like_ATP-bd"/>
</dbReference>
<evidence type="ECO:0000256" key="3">
    <source>
        <dbReference type="ARBA" id="ARBA00022692"/>
    </source>
</evidence>
<dbReference type="EMBL" id="AGBZ02000001">
    <property type="protein sequence ID" value="KAI93031.1"/>
    <property type="molecule type" value="Genomic_DNA"/>
</dbReference>
<dbReference type="Pfam" id="PF00005">
    <property type="entry name" value="ABC_tran"/>
    <property type="match status" value="1"/>
</dbReference>
<dbReference type="GO" id="GO:0005886">
    <property type="term" value="C:plasma membrane"/>
    <property type="evidence" value="ECO:0007669"/>
    <property type="project" value="UniProtKB-SubCell"/>
</dbReference>
<dbReference type="GO" id="GO:0005524">
    <property type="term" value="F:ATP binding"/>
    <property type="evidence" value="ECO:0007669"/>
    <property type="project" value="UniProtKB-KW"/>
</dbReference>
<dbReference type="AlphaFoldDB" id="A0AAI9T4J6"/>
<evidence type="ECO:0000256" key="1">
    <source>
        <dbReference type="ARBA" id="ARBA00004651"/>
    </source>
</evidence>
<sequence>MFIFFLSFLFSQINKNWYNRWYQEGLEFENITLELYHSFKFQKSRNLESYFNYQWTKKFQAFLNETYYFEKNNIIQKLILNLISQLALFLFFYLALHFISQQTLTIGNLMFYSALTSFINDFTSQLSAFIVSKGKLEKAFQQTATLLFPKQKNISQSQSLLVPITSLTITNLNYLINDNFILKNLTLTFQNHCFLKGRSGSGKTTLLEIIAKLRLGATGRIMINEQFDLSILTEQSIRSKILLFHQDDFLFAGSVYDNIINFNQQCDYQLLRLPEIKQLLAQNHLSFAQMVCNNGENLSKGQRQIILFLNLLLQRCEVYFLDEVLSNVDYDSKIILLKLLFQLKSSQLIVYAGHDQIVEQYFPTVIDLTKLNMINE</sequence>
<keyword evidence="3 8" id="KW-0812">Transmembrane</keyword>
<evidence type="ECO:0000259" key="9">
    <source>
        <dbReference type="PROSITE" id="PS50893"/>
    </source>
</evidence>
<dbReference type="Proteomes" id="UP000004057">
    <property type="component" value="Unassembled WGS sequence"/>
</dbReference>
<dbReference type="InterPro" id="IPR039421">
    <property type="entry name" value="Type_1_exporter"/>
</dbReference>
<dbReference type="PANTHER" id="PTHR24221:SF654">
    <property type="entry name" value="ATP-BINDING CASSETTE SUB-FAMILY B MEMBER 6"/>
    <property type="match status" value="1"/>
</dbReference>
<dbReference type="SUPFAM" id="SSF90123">
    <property type="entry name" value="ABC transporter transmembrane region"/>
    <property type="match status" value="1"/>
</dbReference>
<feature type="domain" description="ABC transmembrane type-1" evidence="10">
    <location>
        <begin position="1"/>
        <end position="135"/>
    </location>
</feature>
<dbReference type="RefSeq" id="WP_004028205.1">
    <property type="nucleotide sequence ID" value="NZ_AGBZ02000001.1"/>
</dbReference>
<comment type="caution">
    <text evidence="11">The sequence shown here is derived from an EMBL/GenBank/DDBJ whole genome shotgun (WGS) entry which is preliminary data.</text>
</comment>
<evidence type="ECO:0000313" key="11">
    <source>
        <dbReference type="EMBL" id="KAI93031.1"/>
    </source>
</evidence>
<dbReference type="GO" id="GO:0034040">
    <property type="term" value="F:ATPase-coupled lipid transmembrane transporter activity"/>
    <property type="evidence" value="ECO:0007669"/>
    <property type="project" value="TreeGrafter"/>
</dbReference>
<gene>
    <name evidence="11" type="ORF">SPM_003445</name>
</gene>
<dbReference type="InterPro" id="IPR011527">
    <property type="entry name" value="ABC1_TM_dom"/>
</dbReference>
<dbReference type="InterPro" id="IPR027417">
    <property type="entry name" value="P-loop_NTPase"/>
</dbReference>
<protein>
    <submittedName>
        <fullName evidence="11">Secretion protein</fullName>
    </submittedName>
</protein>
<keyword evidence="7 8" id="KW-0472">Membrane</keyword>
<evidence type="ECO:0000256" key="4">
    <source>
        <dbReference type="ARBA" id="ARBA00022741"/>
    </source>
</evidence>
<evidence type="ECO:0000256" key="6">
    <source>
        <dbReference type="ARBA" id="ARBA00022989"/>
    </source>
</evidence>
<keyword evidence="4" id="KW-0547">Nucleotide-binding</keyword>
<name>A0AAI9T4J6_SPIME</name>
<feature type="transmembrane region" description="Helical" evidence="8">
    <location>
        <begin position="78"/>
        <end position="99"/>
    </location>
</feature>
<dbReference type="SUPFAM" id="SSF52540">
    <property type="entry name" value="P-loop containing nucleoside triphosphate hydrolases"/>
    <property type="match status" value="1"/>
</dbReference>